<evidence type="ECO:0000313" key="2">
    <source>
        <dbReference type="Proteomes" id="UP001620295"/>
    </source>
</evidence>
<feature type="non-terminal residue" evidence="1">
    <location>
        <position position="1"/>
    </location>
</feature>
<name>A0ABW8MD34_9ACTN</name>
<organism evidence="1 2">
    <name type="scientific">Streptomyces milbemycinicus</name>
    <dbReference type="NCBI Taxonomy" id="476552"/>
    <lineage>
        <taxon>Bacteria</taxon>
        <taxon>Bacillati</taxon>
        <taxon>Actinomycetota</taxon>
        <taxon>Actinomycetes</taxon>
        <taxon>Kitasatosporales</taxon>
        <taxon>Streptomycetaceae</taxon>
        <taxon>Streptomyces</taxon>
    </lineage>
</organism>
<protein>
    <submittedName>
        <fullName evidence="1">ABC transporter substrate-binding protein</fullName>
    </submittedName>
</protein>
<sequence>SCTNSQPNQNEINRVNQLWANGLASLEKKLAKTH</sequence>
<comment type="caution">
    <text evidence="1">The sequence shown here is derived from an EMBL/GenBank/DDBJ whole genome shotgun (WGS) entry which is preliminary data.</text>
</comment>
<reference evidence="1 2" key="1">
    <citation type="submission" date="2024-11" db="EMBL/GenBank/DDBJ databases">
        <title>The Natural Products Discovery Center: Release of the First 8490 Sequenced Strains for Exploring Actinobacteria Biosynthetic Diversity.</title>
        <authorList>
            <person name="Kalkreuter E."/>
            <person name="Kautsar S.A."/>
            <person name="Yang D."/>
            <person name="Bader C.D."/>
            <person name="Teijaro C.N."/>
            <person name="Fluegel L."/>
            <person name="Davis C.M."/>
            <person name="Simpson J.R."/>
            <person name="Lauterbach L."/>
            <person name="Steele A.D."/>
            <person name="Gui C."/>
            <person name="Meng S."/>
            <person name="Li G."/>
            <person name="Viehrig K."/>
            <person name="Ye F."/>
            <person name="Su P."/>
            <person name="Kiefer A.F."/>
            <person name="Nichols A."/>
            <person name="Cepeda A.J."/>
            <person name="Yan W."/>
            <person name="Fan B."/>
            <person name="Jiang Y."/>
            <person name="Adhikari A."/>
            <person name="Zheng C.-J."/>
            <person name="Schuster L."/>
            <person name="Cowan T.M."/>
            <person name="Smanski M.J."/>
            <person name="Chevrette M.G."/>
            <person name="De Carvalho L.P.S."/>
            <person name="Shen B."/>
        </authorList>
    </citation>
    <scope>NUCLEOTIDE SEQUENCE [LARGE SCALE GENOMIC DNA]</scope>
    <source>
        <strain evidence="1 2">NPDC020863</strain>
    </source>
</reference>
<proteinExistence type="predicted"/>
<keyword evidence="2" id="KW-1185">Reference proteome</keyword>
<accession>A0ABW8MD34</accession>
<evidence type="ECO:0000313" key="1">
    <source>
        <dbReference type="EMBL" id="MFK4274421.1"/>
    </source>
</evidence>
<dbReference type="Proteomes" id="UP001620295">
    <property type="component" value="Unassembled WGS sequence"/>
</dbReference>
<dbReference type="EMBL" id="JBJDQH010000714">
    <property type="protein sequence ID" value="MFK4274421.1"/>
    <property type="molecule type" value="Genomic_DNA"/>
</dbReference>
<gene>
    <name evidence="1" type="ORF">ACI2L5_57790</name>
</gene>